<dbReference type="GO" id="GO:0046872">
    <property type="term" value="F:metal ion binding"/>
    <property type="evidence" value="ECO:0007669"/>
    <property type="project" value="InterPro"/>
</dbReference>
<name>A0A286D9V3_9GAMM</name>
<dbReference type="GO" id="GO:0006508">
    <property type="term" value="P:proteolysis"/>
    <property type="evidence" value="ECO:0007669"/>
    <property type="project" value="UniProtKB-KW"/>
</dbReference>
<dbReference type="InterPro" id="IPR007863">
    <property type="entry name" value="Peptidase_M16_C"/>
</dbReference>
<evidence type="ECO:0000256" key="4">
    <source>
        <dbReference type="SAM" id="SignalP"/>
    </source>
</evidence>
<proteinExistence type="inferred from homology"/>
<evidence type="ECO:0000256" key="2">
    <source>
        <dbReference type="ARBA" id="ARBA00007261"/>
    </source>
</evidence>
<dbReference type="PANTHER" id="PTHR11851:SF49">
    <property type="entry name" value="MITOCHONDRIAL-PROCESSING PEPTIDASE SUBUNIT ALPHA"/>
    <property type="match status" value="1"/>
</dbReference>
<organism evidence="7 8">
    <name type="scientific">Pseudoxanthomonas wuyuanensis</name>
    <dbReference type="NCBI Taxonomy" id="1073196"/>
    <lineage>
        <taxon>Bacteria</taxon>
        <taxon>Pseudomonadati</taxon>
        <taxon>Pseudomonadota</taxon>
        <taxon>Gammaproteobacteria</taxon>
        <taxon>Lysobacterales</taxon>
        <taxon>Lysobacteraceae</taxon>
        <taxon>Pseudoxanthomonas</taxon>
    </lineage>
</organism>
<dbReference type="GO" id="GO:0004222">
    <property type="term" value="F:metalloendopeptidase activity"/>
    <property type="evidence" value="ECO:0007669"/>
    <property type="project" value="InterPro"/>
</dbReference>
<dbReference type="InterPro" id="IPR011765">
    <property type="entry name" value="Pept_M16_N"/>
</dbReference>
<comment type="cofactor">
    <cofactor evidence="1">
        <name>Zn(2+)</name>
        <dbReference type="ChEBI" id="CHEBI:29105"/>
    </cofactor>
</comment>
<dbReference type="OrthoDB" id="9811314at2"/>
<feature type="domain" description="Peptidase M16 N-terminal" evidence="5">
    <location>
        <begin position="54"/>
        <end position="200"/>
    </location>
</feature>
<dbReference type="AlphaFoldDB" id="A0A286D9V3"/>
<dbReference type="PANTHER" id="PTHR11851">
    <property type="entry name" value="METALLOPROTEASE"/>
    <property type="match status" value="1"/>
</dbReference>
<dbReference type="InterPro" id="IPR050361">
    <property type="entry name" value="MPP/UQCRC_Complex"/>
</dbReference>
<dbReference type="InterPro" id="IPR001431">
    <property type="entry name" value="Pept_M16_Zn_BS"/>
</dbReference>
<keyword evidence="7" id="KW-0645">Protease</keyword>
<sequence>MRSPRFIFALGLALALSLSAPPPSLAQPPLPKGVAAGPSIEGISEYTLGNGLRVLLFPDASKPTVTVNLVYGVGSVHENYGETGMAHLLEHLVFKGTPTHPDISGELKKRGIGFNATTSLDRTNYFSSFPANDATLDWVLGMEADRMVNSRIAKSDLDSEMTVVRNELEAGENNPGGVLFQRIRSAAFLWHNYGNSTIGARSDVEGVPIDRLQAFYRQWYQPDNATLIVAGRIDTGNTLAAIARHFGKLKRPARTLPRLHTVEPAQDGEREVTVRRVGDLRLIAAAYHIPAAAHPDNAALSVLANILGHSPGGRLHKALVETKIAAGAGASGQSMRDPGLLSVIAVIPKDGDAGKAEAELLKQVEAIGERPFTQAEVDEARQRIGNAYDLYFTDVNAVGMGLSEFLAAGDWRLLFLSRDAIEKVGPEDVNRVAAAYLKSSNRTLGRFIPTDAPDRVEIPAAPDVARLVEGYTGRVAVSAGEDFDPSPQNIQARTQTFTLGDKLKVSLLPKRTRGETVVVTANFRHGDVQSLSGRDQAAGLTGAMLMRGSQRLSREQIDQRFEALKTQATINGNLQASGISLQTRREHLADALALAGDILRHPAFPDNEFEQLRLQALTGLEASRREPGSVAGQAISQYFDPWPEGHPLHVRTLDESLASVRALKLEQLRAFHRDFYGTADGEIAIVGDFDPAAVRQQLESLFAGWQSPQPYRPIDTRYTEVASRRESFQTPDKPNAVLLARHNLSLKVTDADYPALLAANRIFGGGALKSRLGDRIRQKEGLSYGVSSGVRADDSRDGNDDNGSFNIQAIAAPENMARVEAAVREELARLVADGVSADELRDAVSGILTERQQARADDDSVAGMLADQLYYGRTMAFTAELDARFAVLTREQVNAAIARHFKPDSLSVFVAGDFAKAAAAAAASAGE</sequence>
<dbReference type="RefSeq" id="WP_097122685.1">
    <property type="nucleotide sequence ID" value="NZ_OCND01000007.1"/>
</dbReference>
<feature type="signal peptide" evidence="4">
    <location>
        <begin position="1"/>
        <end position="26"/>
    </location>
</feature>
<reference evidence="7 8" key="1">
    <citation type="submission" date="2017-09" db="EMBL/GenBank/DDBJ databases">
        <authorList>
            <person name="Ehlers B."/>
            <person name="Leendertz F.H."/>
        </authorList>
    </citation>
    <scope>NUCLEOTIDE SEQUENCE [LARGE SCALE GENOMIC DNA]</scope>
    <source>
        <strain evidence="7 8">CGMCC 1.10978</strain>
    </source>
</reference>
<evidence type="ECO:0000256" key="3">
    <source>
        <dbReference type="RuleBase" id="RU004447"/>
    </source>
</evidence>
<evidence type="ECO:0000313" key="7">
    <source>
        <dbReference type="EMBL" id="SOD55430.1"/>
    </source>
</evidence>
<feature type="chain" id="PRO_5012041175" evidence="4">
    <location>
        <begin position="27"/>
        <end position="927"/>
    </location>
</feature>
<feature type="domain" description="Peptidase M16 C-terminal" evidence="6">
    <location>
        <begin position="663"/>
        <end position="845"/>
    </location>
</feature>
<dbReference type="PROSITE" id="PS00143">
    <property type="entry name" value="INSULINASE"/>
    <property type="match status" value="1"/>
</dbReference>
<dbReference type="Pfam" id="PF00675">
    <property type="entry name" value="Peptidase_M16"/>
    <property type="match status" value="1"/>
</dbReference>
<comment type="similarity">
    <text evidence="2 3">Belongs to the peptidase M16 family.</text>
</comment>
<dbReference type="InterPro" id="IPR011249">
    <property type="entry name" value="Metalloenz_LuxS/M16"/>
</dbReference>
<accession>A0A286D9V3</accession>
<evidence type="ECO:0000259" key="5">
    <source>
        <dbReference type="Pfam" id="PF00675"/>
    </source>
</evidence>
<keyword evidence="4" id="KW-0732">Signal</keyword>
<dbReference type="EMBL" id="OCND01000007">
    <property type="protein sequence ID" value="SOD55430.1"/>
    <property type="molecule type" value="Genomic_DNA"/>
</dbReference>
<keyword evidence="7" id="KW-0378">Hydrolase</keyword>
<dbReference type="Pfam" id="PF05193">
    <property type="entry name" value="Peptidase_M16_C"/>
    <property type="match status" value="2"/>
</dbReference>
<gene>
    <name evidence="7" type="ORF">SAMN06296416_107108</name>
</gene>
<evidence type="ECO:0000313" key="8">
    <source>
        <dbReference type="Proteomes" id="UP000219374"/>
    </source>
</evidence>
<dbReference type="Proteomes" id="UP000219374">
    <property type="component" value="Unassembled WGS sequence"/>
</dbReference>
<dbReference type="SUPFAM" id="SSF63411">
    <property type="entry name" value="LuxS/MPP-like metallohydrolase"/>
    <property type="match status" value="4"/>
</dbReference>
<feature type="domain" description="Peptidase M16 C-terminal" evidence="6">
    <location>
        <begin position="209"/>
        <end position="383"/>
    </location>
</feature>
<evidence type="ECO:0000256" key="1">
    <source>
        <dbReference type="ARBA" id="ARBA00001947"/>
    </source>
</evidence>
<keyword evidence="8" id="KW-1185">Reference proteome</keyword>
<dbReference type="Gene3D" id="3.30.830.10">
    <property type="entry name" value="Metalloenzyme, LuxS/M16 peptidase-like"/>
    <property type="match status" value="4"/>
</dbReference>
<evidence type="ECO:0000259" key="6">
    <source>
        <dbReference type="Pfam" id="PF05193"/>
    </source>
</evidence>
<protein>
    <submittedName>
        <fullName evidence="7">Zinc protease</fullName>
    </submittedName>
</protein>